<dbReference type="PANTHER" id="PTHR43056:SF10">
    <property type="entry name" value="COCE_NOND FAMILY, PUTATIVE (AFU_ORTHOLOGUE AFUA_7G00600)-RELATED"/>
    <property type="match status" value="1"/>
</dbReference>
<dbReference type="InterPro" id="IPR005674">
    <property type="entry name" value="CocE/Ser_esterase"/>
</dbReference>
<dbReference type="Gene3D" id="2.60.120.260">
    <property type="entry name" value="Galactose-binding domain-like"/>
    <property type="match status" value="1"/>
</dbReference>
<dbReference type="EMBL" id="CYXN01000006">
    <property type="protein sequence ID" value="CUM91485.1"/>
    <property type="molecule type" value="Genomic_DNA"/>
</dbReference>
<dbReference type="GO" id="GO:0008239">
    <property type="term" value="F:dipeptidyl-peptidase activity"/>
    <property type="evidence" value="ECO:0007669"/>
    <property type="project" value="InterPro"/>
</dbReference>
<dbReference type="InterPro" id="IPR013736">
    <property type="entry name" value="Xaa-Pro_dipept_C"/>
</dbReference>
<dbReference type="Gene3D" id="1.10.3020.10">
    <property type="entry name" value="alpha-amino acid ester hydrolase ( Helical cap domain)"/>
    <property type="match status" value="1"/>
</dbReference>
<evidence type="ECO:0000313" key="4">
    <source>
        <dbReference type="Proteomes" id="UP000095649"/>
    </source>
</evidence>
<dbReference type="PANTHER" id="PTHR43056">
    <property type="entry name" value="PEPTIDASE S9 PROLYL OLIGOPEPTIDASE"/>
    <property type="match status" value="1"/>
</dbReference>
<dbReference type="OrthoDB" id="319764at2"/>
<evidence type="ECO:0000256" key="1">
    <source>
        <dbReference type="ARBA" id="ARBA00022801"/>
    </source>
</evidence>
<protein>
    <submittedName>
        <fullName evidence="3">Cocaine esterase</fullName>
        <ecNumber evidence="3">3.1.1.84</ecNumber>
    </submittedName>
</protein>
<dbReference type="AlphaFoldDB" id="A0A173SPD4"/>
<dbReference type="NCBIfam" id="TIGR00976">
    <property type="entry name" value="CocE_NonD"/>
    <property type="match status" value="1"/>
</dbReference>
<dbReference type="Gene3D" id="3.40.50.1820">
    <property type="entry name" value="alpha/beta hydrolase"/>
    <property type="match status" value="1"/>
</dbReference>
<dbReference type="InterPro" id="IPR008979">
    <property type="entry name" value="Galactose-bd-like_sf"/>
</dbReference>
<organism evidence="3 4">
    <name type="scientific">Faecalibacterium prausnitzii</name>
    <dbReference type="NCBI Taxonomy" id="853"/>
    <lineage>
        <taxon>Bacteria</taxon>
        <taxon>Bacillati</taxon>
        <taxon>Bacillota</taxon>
        <taxon>Clostridia</taxon>
        <taxon>Eubacteriales</taxon>
        <taxon>Oscillospiraceae</taxon>
        <taxon>Faecalibacterium</taxon>
    </lineage>
</organism>
<proteinExistence type="predicted"/>
<dbReference type="Proteomes" id="UP000095649">
    <property type="component" value="Unassembled WGS sequence"/>
</dbReference>
<gene>
    <name evidence="3" type="primary">cocE</name>
    <name evidence="3" type="ORF">ERS852582_01110</name>
</gene>
<dbReference type="EC" id="3.1.1.84" evidence="3"/>
<dbReference type="RefSeq" id="WP_055185691.1">
    <property type="nucleotide sequence ID" value="NZ_CYXN01000006.1"/>
</dbReference>
<dbReference type="Pfam" id="PF02129">
    <property type="entry name" value="Peptidase_S15"/>
    <property type="match status" value="1"/>
</dbReference>
<dbReference type="InterPro" id="IPR000383">
    <property type="entry name" value="Xaa-Pro-like_dom"/>
</dbReference>
<dbReference type="Pfam" id="PF08530">
    <property type="entry name" value="PepX_C"/>
    <property type="match status" value="1"/>
</dbReference>
<dbReference type="SMART" id="SM00939">
    <property type="entry name" value="PepX_C"/>
    <property type="match status" value="1"/>
</dbReference>
<keyword evidence="1 3" id="KW-0378">Hydrolase</keyword>
<dbReference type="InterPro" id="IPR029058">
    <property type="entry name" value="AB_hydrolase_fold"/>
</dbReference>
<dbReference type="InterPro" id="IPR050585">
    <property type="entry name" value="Xaa-Pro_dipeptidyl-ppase/CocE"/>
</dbReference>
<name>A0A173SPD4_9FIRM</name>
<dbReference type="SUPFAM" id="SSF49785">
    <property type="entry name" value="Galactose-binding domain-like"/>
    <property type="match status" value="1"/>
</dbReference>
<accession>A0A173SPD4</accession>
<dbReference type="SUPFAM" id="SSF53474">
    <property type="entry name" value="alpha/beta-Hydrolases"/>
    <property type="match status" value="1"/>
</dbReference>
<feature type="domain" description="Xaa-Pro dipeptidyl-peptidase C-terminal" evidence="2">
    <location>
        <begin position="440"/>
        <end position="688"/>
    </location>
</feature>
<reference evidence="3 4" key="1">
    <citation type="submission" date="2015-09" db="EMBL/GenBank/DDBJ databases">
        <authorList>
            <consortium name="Pathogen Informatics"/>
        </authorList>
    </citation>
    <scope>NUCLEOTIDE SEQUENCE [LARGE SCALE GENOMIC DNA]</scope>
    <source>
        <strain evidence="3 4">2789STDY5834970</strain>
    </source>
</reference>
<sequence length="693" mass="78720">MRNFDLYVSGILYGRLRLGDGTPQIQKLDVHTGALLDWQDLTEQDRDFYRFFVKMDFAALGQNLSHYESGLHGIGEVSLCGERYTSEDGCSYLQRDVKFPNNKQMKEGRLIAVTCPAREMVTVLVEPGAEEETILRLWRSTWPEEQLFPVEHALTFPVPMRDGVHLSTDVYLPKNCSTPVPAVLVRTPYGKEDGCEVYYRYVQRGYAVVVQDVRGRNASEGEWLPNYHEVEDGDDTLNWIAAQPWCSGRIGMVGGSYLGYVQWAAAASGNPHLKALISVVCAGSSFVDLPRRGGSFTSGMLAWAFAVSQKTFHPELMERDDWEKVLNIRPLTDLPKKALGYDVPFITRWLEPSDYNDFWRMSNWQERSVGAQIPALIQSGWFDDNGMGTTEALELVHDFPRGMRKVILGPWQHSGNSKYDMHGVSFGSQALRFDLDWLYFRWFEHHLKEVDNGIDQTAPVEYYTLGQEVWKTAENWPVPETRVTHLYLDSDGHANTSAGDGRLTFARPERENCDGYAYDPEHPSQHIIDMSENEIEVPEDYTREELRQDLLCYTSPVLKENLVLTGDMTAELYISSDAPDTDFVVRVTDVDENGRSIKLADGLLSARYRNGFARSEFLQEGEIVCLKIRTTKLSNCFRKGHRIRVTVTSSAKNFIFPNSNTREGFASARTVVAHNRVYHGGLHASRLTVRVEP</sequence>
<evidence type="ECO:0000259" key="2">
    <source>
        <dbReference type="SMART" id="SM00939"/>
    </source>
</evidence>
<evidence type="ECO:0000313" key="3">
    <source>
        <dbReference type="EMBL" id="CUM91485.1"/>
    </source>
</evidence>